<name>A0ABQ7GYI1_DUNSA</name>
<organism evidence="2 3">
    <name type="scientific">Dunaliella salina</name>
    <name type="common">Green alga</name>
    <name type="synonym">Protococcus salinus</name>
    <dbReference type="NCBI Taxonomy" id="3046"/>
    <lineage>
        <taxon>Eukaryota</taxon>
        <taxon>Viridiplantae</taxon>
        <taxon>Chlorophyta</taxon>
        <taxon>core chlorophytes</taxon>
        <taxon>Chlorophyceae</taxon>
        <taxon>CS clade</taxon>
        <taxon>Chlamydomonadales</taxon>
        <taxon>Dunaliellaceae</taxon>
        <taxon>Dunaliella</taxon>
    </lineage>
</organism>
<evidence type="ECO:0000313" key="2">
    <source>
        <dbReference type="EMBL" id="KAF5839663.1"/>
    </source>
</evidence>
<comment type="caution">
    <text evidence="2">The sequence shown here is derived from an EMBL/GenBank/DDBJ whole genome shotgun (WGS) entry which is preliminary data.</text>
</comment>
<dbReference type="EMBL" id="MU069536">
    <property type="protein sequence ID" value="KAF5839663.1"/>
    <property type="molecule type" value="Genomic_DNA"/>
</dbReference>
<sequence>MVAANLPTDGVLLHIPRHHNTPTCTLPAIMVAVPAYADNAHLHITILPWPPTHTHLHIVCHHGSCLHARRQRALVHHHADLAPHGPPTCTLLATMAATIVHADTHAPAPCLDQTVRNRTSPHHHGPPRHTHLHRTCRHGHRNRARRQHMLSVEHHGCYLHACRQQCAIGSPYHHGPPQHTRLHLTCHHGHRHRAADSTCSVLNTMAATSMHADSAQLGHHTTMVPHNTPTCTSLATMATVIAPADSTCSVLNNMAATSMHTDSAQLGHHTTMAPHNTPTCTALASMDTIFAPADSTCTLFTTIGPHSTLAHCLPPW</sequence>
<keyword evidence="3" id="KW-1185">Reference proteome</keyword>
<feature type="region of interest" description="Disordered" evidence="1">
    <location>
        <begin position="116"/>
        <end position="136"/>
    </location>
</feature>
<feature type="compositionally biased region" description="Basic residues" evidence="1">
    <location>
        <begin position="119"/>
        <end position="136"/>
    </location>
</feature>
<reference evidence="2" key="1">
    <citation type="submission" date="2017-08" db="EMBL/GenBank/DDBJ databases">
        <authorList>
            <person name="Polle J.E."/>
            <person name="Barry K."/>
            <person name="Cushman J."/>
            <person name="Schmutz J."/>
            <person name="Tran D."/>
            <person name="Hathwaick L.T."/>
            <person name="Yim W.C."/>
            <person name="Jenkins J."/>
            <person name="Mckie-Krisberg Z.M."/>
            <person name="Prochnik S."/>
            <person name="Lindquist E."/>
            <person name="Dockter R.B."/>
            <person name="Adam C."/>
            <person name="Molina H."/>
            <person name="Bunkerborg J."/>
            <person name="Jin E."/>
            <person name="Buchheim M."/>
            <person name="Magnuson J."/>
        </authorList>
    </citation>
    <scope>NUCLEOTIDE SEQUENCE</scope>
    <source>
        <strain evidence="2">CCAP 19/18</strain>
    </source>
</reference>
<dbReference type="Proteomes" id="UP000815325">
    <property type="component" value="Unassembled WGS sequence"/>
</dbReference>
<evidence type="ECO:0000256" key="1">
    <source>
        <dbReference type="SAM" id="MobiDB-lite"/>
    </source>
</evidence>
<evidence type="ECO:0000313" key="3">
    <source>
        <dbReference type="Proteomes" id="UP000815325"/>
    </source>
</evidence>
<accession>A0ABQ7GYI1</accession>
<proteinExistence type="predicted"/>
<protein>
    <submittedName>
        <fullName evidence="2">Uncharacterized protein</fullName>
    </submittedName>
</protein>
<gene>
    <name evidence="2" type="ORF">DUNSADRAFT_214</name>
</gene>